<dbReference type="InterPro" id="IPR027417">
    <property type="entry name" value="P-loop_NTPase"/>
</dbReference>
<dbReference type="PRINTS" id="PR00364">
    <property type="entry name" value="DISEASERSIST"/>
</dbReference>
<dbReference type="SMART" id="SM00530">
    <property type="entry name" value="HTH_XRE"/>
    <property type="match status" value="1"/>
</dbReference>
<keyword evidence="3" id="KW-1185">Reference proteome</keyword>
<dbReference type="InterPro" id="IPR003593">
    <property type="entry name" value="AAA+_ATPase"/>
</dbReference>
<evidence type="ECO:0000259" key="1">
    <source>
        <dbReference type="PROSITE" id="PS50943"/>
    </source>
</evidence>
<evidence type="ECO:0000313" key="3">
    <source>
        <dbReference type="Proteomes" id="UP001183643"/>
    </source>
</evidence>
<dbReference type="SUPFAM" id="SSF52540">
    <property type="entry name" value="P-loop containing nucleoside triphosphate hydrolases"/>
    <property type="match status" value="1"/>
</dbReference>
<sequence>MHDVFGDRLRDLRIRAGLTIEALAGASGVSVRAISDTERGRNRAPRARTVAALAAALRLGPGDAAAFAALARAGWDPGVPAGRPRAGELPRRTAEFVGREAELAVLGDRVTTEAPASVTVLHGPPGVGKTALAIRAAELHRHRFPGGALHVDLRGTAPEPAAPGDVQAVLFRALGVPPRRIAADADERAGQLRALLGRRRCLLVLDDAAGEAQVRELLPGAGSVLITSRRPLGGLAAVRRCAVTPLPLADAVALLRTAGAEPGTEEELVAVARLCGHLPLALRLAANRLAGGGTGRLIAELADADRRLTALSTEDTGVEAAFAVSYERLGGPARTLFRRLAWVPTEPFGAADLAGYDPLTAEDLLEELLDSGLLQPEGADRYRMHELIRLYAAGRLRAEEPWHRSHSA</sequence>
<accession>A0AAE4CA57</accession>
<dbReference type="SUPFAM" id="SSF47413">
    <property type="entry name" value="lambda repressor-like DNA-binding domains"/>
    <property type="match status" value="1"/>
</dbReference>
<dbReference type="Pfam" id="PF13560">
    <property type="entry name" value="HTH_31"/>
    <property type="match status" value="1"/>
</dbReference>
<organism evidence="2 3">
    <name type="scientific">Catenuloplanes atrovinosus</name>
    <dbReference type="NCBI Taxonomy" id="137266"/>
    <lineage>
        <taxon>Bacteria</taxon>
        <taxon>Bacillati</taxon>
        <taxon>Actinomycetota</taxon>
        <taxon>Actinomycetes</taxon>
        <taxon>Micromonosporales</taxon>
        <taxon>Micromonosporaceae</taxon>
        <taxon>Catenuloplanes</taxon>
    </lineage>
</organism>
<gene>
    <name evidence="2" type="ORF">J2S41_003315</name>
</gene>
<dbReference type="AlphaFoldDB" id="A0AAE4CA57"/>
<dbReference type="InterPro" id="IPR001387">
    <property type="entry name" value="Cro/C1-type_HTH"/>
</dbReference>
<comment type="caution">
    <text evidence="2">The sequence shown here is derived from an EMBL/GenBank/DDBJ whole genome shotgun (WGS) entry which is preliminary data.</text>
</comment>
<name>A0AAE4CA57_9ACTN</name>
<dbReference type="Pfam" id="PF13401">
    <property type="entry name" value="AAA_22"/>
    <property type="match status" value="1"/>
</dbReference>
<dbReference type="PANTHER" id="PTHR47691:SF3">
    <property type="entry name" value="HTH-TYPE TRANSCRIPTIONAL REGULATOR RV0890C-RELATED"/>
    <property type="match status" value="1"/>
</dbReference>
<reference evidence="2" key="1">
    <citation type="submission" date="2023-07" db="EMBL/GenBank/DDBJ databases">
        <title>Sequencing the genomes of 1000 actinobacteria strains.</title>
        <authorList>
            <person name="Klenk H.-P."/>
        </authorList>
    </citation>
    <scope>NUCLEOTIDE SEQUENCE</scope>
    <source>
        <strain evidence="2">DSM 44707</strain>
    </source>
</reference>
<evidence type="ECO:0000313" key="2">
    <source>
        <dbReference type="EMBL" id="MDR7276537.1"/>
    </source>
</evidence>
<dbReference type="GO" id="GO:0003677">
    <property type="term" value="F:DNA binding"/>
    <property type="evidence" value="ECO:0007669"/>
    <property type="project" value="InterPro"/>
</dbReference>
<protein>
    <submittedName>
        <fullName evidence="2">Transcriptional regulator with XRE-family HTH domain</fullName>
    </submittedName>
</protein>
<dbReference type="EMBL" id="JAVDYB010000001">
    <property type="protein sequence ID" value="MDR7276537.1"/>
    <property type="molecule type" value="Genomic_DNA"/>
</dbReference>
<dbReference type="InterPro" id="IPR010982">
    <property type="entry name" value="Lambda_DNA-bd_dom_sf"/>
</dbReference>
<dbReference type="CDD" id="cd00093">
    <property type="entry name" value="HTH_XRE"/>
    <property type="match status" value="1"/>
</dbReference>
<dbReference type="Gene3D" id="3.40.50.300">
    <property type="entry name" value="P-loop containing nucleotide triphosphate hydrolases"/>
    <property type="match status" value="1"/>
</dbReference>
<dbReference type="Gene3D" id="1.10.260.40">
    <property type="entry name" value="lambda repressor-like DNA-binding domains"/>
    <property type="match status" value="1"/>
</dbReference>
<dbReference type="GO" id="GO:0016887">
    <property type="term" value="F:ATP hydrolysis activity"/>
    <property type="evidence" value="ECO:0007669"/>
    <property type="project" value="InterPro"/>
</dbReference>
<dbReference type="Proteomes" id="UP001183643">
    <property type="component" value="Unassembled WGS sequence"/>
</dbReference>
<dbReference type="PANTHER" id="PTHR47691">
    <property type="entry name" value="REGULATOR-RELATED"/>
    <property type="match status" value="1"/>
</dbReference>
<feature type="domain" description="HTH cro/C1-type" evidence="1">
    <location>
        <begin position="9"/>
        <end position="64"/>
    </location>
</feature>
<dbReference type="RefSeq" id="WP_310368714.1">
    <property type="nucleotide sequence ID" value="NZ_JAVDYB010000001.1"/>
</dbReference>
<dbReference type="PROSITE" id="PS50943">
    <property type="entry name" value="HTH_CROC1"/>
    <property type="match status" value="1"/>
</dbReference>
<dbReference type="InterPro" id="IPR049945">
    <property type="entry name" value="AAA_22"/>
</dbReference>
<dbReference type="SMART" id="SM00382">
    <property type="entry name" value="AAA"/>
    <property type="match status" value="1"/>
</dbReference>
<proteinExistence type="predicted"/>